<dbReference type="InterPro" id="IPR043454">
    <property type="entry name" value="NPH3/RPT2-like"/>
</dbReference>
<sequence length="303" mass="34048">MINHFLTSEQKVTTFSPPSVHSDVSPSSGPLRKVSRLVDSYMAEVASDVNLKPEKIRSLAEALPESSRSLNDGLYRALDVYFKVHPWLPEKEKEELCNIINYQKLSIDACAHASQNPHLPLRVVLQVLFFEQMQLRTALAGCANVPDHDHPPPTNNIVPSGGTTMAAGQIVQRDGWVTIVRENQVMRVSMERLQSRVRELEQEFNTIKQEMRRVSRTHSSIESSSWFLSRTFGKCKLTPRSSNAHEDVAESTGPATREGRRTDHGPPIIPSIVEVVLFFLGVLKKWTNGAKLKNPKRGEDVFT</sequence>
<organism evidence="6 7">
    <name type="scientific">Centaurea solstitialis</name>
    <name type="common">yellow star-thistle</name>
    <dbReference type="NCBI Taxonomy" id="347529"/>
    <lineage>
        <taxon>Eukaryota</taxon>
        <taxon>Viridiplantae</taxon>
        <taxon>Streptophyta</taxon>
        <taxon>Embryophyta</taxon>
        <taxon>Tracheophyta</taxon>
        <taxon>Spermatophyta</taxon>
        <taxon>Magnoliopsida</taxon>
        <taxon>eudicotyledons</taxon>
        <taxon>Gunneridae</taxon>
        <taxon>Pentapetalae</taxon>
        <taxon>asterids</taxon>
        <taxon>campanulids</taxon>
        <taxon>Asterales</taxon>
        <taxon>Asteraceae</taxon>
        <taxon>Carduoideae</taxon>
        <taxon>Cardueae</taxon>
        <taxon>Centaureinae</taxon>
        <taxon>Centaurea</taxon>
    </lineage>
</organism>
<evidence type="ECO:0000256" key="1">
    <source>
        <dbReference type="ARBA" id="ARBA00022786"/>
    </source>
</evidence>
<keyword evidence="3" id="KW-0175">Coiled coil</keyword>
<evidence type="ECO:0000313" key="6">
    <source>
        <dbReference type="EMBL" id="KAJ9558990.1"/>
    </source>
</evidence>
<dbReference type="PANTHER" id="PTHR32370">
    <property type="entry name" value="OS12G0117600 PROTEIN"/>
    <property type="match status" value="1"/>
</dbReference>
<dbReference type="AlphaFoldDB" id="A0AA38TDK7"/>
<evidence type="ECO:0000256" key="3">
    <source>
        <dbReference type="SAM" id="Coils"/>
    </source>
</evidence>
<comment type="caution">
    <text evidence="6">The sequence shown here is derived from an EMBL/GenBank/DDBJ whole genome shotgun (WGS) entry which is preliminary data.</text>
</comment>
<proteinExistence type="inferred from homology"/>
<dbReference type="PROSITE" id="PS51649">
    <property type="entry name" value="NPH3"/>
    <property type="match status" value="1"/>
</dbReference>
<evidence type="ECO:0000256" key="4">
    <source>
        <dbReference type="SAM" id="MobiDB-lite"/>
    </source>
</evidence>
<dbReference type="InterPro" id="IPR027356">
    <property type="entry name" value="NPH3_dom"/>
</dbReference>
<evidence type="ECO:0000259" key="5">
    <source>
        <dbReference type="PROSITE" id="PS51649"/>
    </source>
</evidence>
<gene>
    <name evidence="6" type="ORF">OSB04_013604</name>
</gene>
<feature type="domain" description="NPH3" evidence="5">
    <location>
        <begin position="1"/>
        <end position="134"/>
    </location>
</feature>
<comment type="similarity">
    <text evidence="2">Belongs to the NPH3 family.</text>
</comment>
<reference evidence="6" key="1">
    <citation type="submission" date="2023-03" db="EMBL/GenBank/DDBJ databases">
        <title>Chromosome-scale reference genome and RAD-based genetic map of yellow starthistle (Centaurea solstitialis) reveal putative structural variation and QTLs associated with invader traits.</title>
        <authorList>
            <person name="Reatini B."/>
            <person name="Cang F.A."/>
            <person name="Jiang Q."/>
            <person name="Mckibben M.T.W."/>
            <person name="Barker M.S."/>
            <person name="Rieseberg L.H."/>
            <person name="Dlugosch K.M."/>
        </authorList>
    </citation>
    <scope>NUCLEOTIDE SEQUENCE</scope>
    <source>
        <strain evidence="6">CAN-66</strain>
        <tissue evidence="6">Leaf</tissue>
    </source>
</reference>
<dbReference type="Pfam" id="PF03000">
    <property type="entry name" value="NPH3"/>
    <property type="match status" value="1"/>
</dbReference>
<feature type="region of interest" description="Disordered" evidence="4">
    <location>
        <begin position="238"/>
        <end position="265"/>
    </location>
</feature>
<accession>A0AA38TDK7</accession>
<keyword evidence="7" id="KW-1185">Reference proteome</keyword>
<evidence type="ECO:0000256" key="2">
    <source>
        <dbReference type="PROSITE-ProRule" id="PRU00982"/>
    </source>
</evidence>
<evidence type="ECO:0000313" key="7">
    <source>
        <dbReference type="Proteomes" id="UP001172457"/>
    </source>
</evidence>
<feature type="coiled-coil region" evidence="3">
    <location>
        <begin position="183"/>
        <end position="217"/>
    </location>
</feature>
<dbReference type="EMBL" id="JARYMX010000003">
    <property type="protein sequence ID" value="KAJ9558990.1"/>
    <property type="molecule type" value="Genomic_DNA"/>
</dbReference>
<dbReference type="Proteomes" id="UP001172457">
    <property type="component" value="Chromosome 3"/>
</dbReference>
<keyword evidence="1" id="KW-0833">Ubl conjugation pathway</keyword>
<protein>
    <recommendedName>
        <fullName evidence="5">NPH3 domain-containing protein</fullName>
    </recommendedName>
</protein>
<name>A0AA38TDK7_9ASTR</name>